<evidence type="ECO:0000313" key="2">
    <source>
        <dbReference type="EMBL" id="NFV79526.1"/>
    </source>
</evidence>
<proteinExistence type="predicted"/>
<dbReference type="EMBL" id="JAAIYP010000031">
    <property type="protein sequence ID" value="NFV79526.1"/>
    <property type="molecule type" value="Genomic_DNA"/>
</dbReference>
<reference evidence="2 3" key="1">
    <citation type="submission" date="2020-02" db="EMBL/GenBank/DDBJ databases">
        <authorList>
            <person name="Dziuba M."/>
            <person name="Kuznetsov B."/>
            <person name="Mardanov A."/>
            <person name="Ravin N."/>
            <person name="Grouzdev D."/>
        </authorList>
    </citation>
    <scope>NUCLEOTIDE SEQUENCE [LARGE SCALE GENOMIC DNA]</scope>
    <source>
        <strain evidence="2 3">SpK</strain>
    </source>
</reference>
<accession>A0A7C9UTE6</accession>
<keyword evidence="1" id="KW-0732">Signal</keyword>
<name>A0A7C9UTE6_9PROT</name>
<comment type="caution">
    <text evidence="2">The sequence shown here is derived from an EMBL/GenBank/DDBJ whole genome shotgun (WGS) entry which is preliminary data.</text>
</comment>
<sequence length="410" mass="43078">MRGWCAGLMIMAMALAAPARAADPAAEVSARGCAALAARVDGDEPQFLASYDDVDDEPALKGAAFTYDNALAAIALVACGDVAHAAAIGDALVAAATMDRADPAGRLRNAYRAGPVSGLALPHGWWDDKAGLWAEDSMQVGTASGNAAWAGLALLHLEAATGQRRYGQAAARLGQWAVTHAWDRLWGGFAGGIHGDGANSMALGWKSTEHNVDLTALFDWLKRGDARRWQAPAKAARAFVAGQFVAAEGRFLIGTLLDGKSANRATSGLDAQVWPSLLRNAPKEWRRALAYARTAHGAGGGVDFNDDRDGIWWEGTAQLALAERVAGDETAGRARLALLAGQFAPDGLVWATSVPRLTTGLALAPDHAQADFFYFRRPHLGATAWAVLAAQGWNPFTGVRLAPPLSPTAR</sequence>
<feature type="chain" id="PRO_5028866101" description="Methylaspartate ammonia-lyase" evidence="1">
    <location>
        <begin position="22"/>
        <end position="410"/>
    </location>
</feature>
<keyword evidence="3" id="KW-1185">Reference proteome</keyword>
<protein>
    <recommendedName>
        <fullName evidence="4">Methylaspartate ammonia-lyase</fullName>
    </recommendedName>
</protein>
<feature type="signal peptide" evidence="1">
    <location>
        <begin position="1"/>
        <end position="21"/>
    </location>
</feature>
<evidence type="ECO:0000313" key="3">
    <source>
        <dbReference type="Proteomes" id="UP000480684"/>
    </source>
</evidence>
<evidence type="ECO:0008006" key="4">
    <source>
        <dbReference type="Google" id="ProtNLM"/>
    </source>
</evidence>
<dbReference type="RefSeq" id="WP_163676068.1">
    <property type="nucleotide sequence ID" value="NZ_JAAIYP010000031.1"/>
</dbReference>
<evidence type="ECO:0000256" key="1">
    <source>
        <dbReference type="SAM" id="SignalP"/>
    </source>
</evidence>
<gene>
    <name evidence="2" type="ORF">G4223_05315</name>
</gene>
<dbReference type="AlphaFoldDB" id="A0A7C9UTE6"/>
<dbReference type="Proteomes" id="UP000480684">
    <property type="component" value="Unassembled WGS sequence"/>
</dbReference>
<organism evidence="2 3">
    <name type="scientific">Magnetospirillum aberrantis SpK</name>
    <dbReference type="NCBI Taxonomy" id="908842"/>
    <lineage>
        <taxon>Bacteria</taxon>
        <taxon>Pseudomonadati</taxon>
        <taxon>Pseudomonadota</taxon>
        <taxon>Alphaproteobacteria</taxon>
        <taxon>Rhodospirillales</taxon>
        <taxon>Rhodospirillaceae</taxon>
        <taxon>Magnetospirillum</taxon>
    </lineage>
</organism>